<proteinExistence type="predicted"/>
<dbReference type="OrthoDB" id="7595944at2"/>
<reference evidence="1 2" key="1">
    <citation type="submission" date="2016-10" db="EMBL/GenBank/DDBJ databases">
        <authorList>
            <person name="de Groot N.N."/>
        </authorList>
    </citation>
    <scope>NUCLEOTIDE SEQUENCE [LARGE SCALE GENOMIC DNA]</scope>
    <source>
        <strain evidence="1 2">ATCC 35958</strain>
    </source>
</reference>
<gene>
    <name evidence="1" type="ORF">SAMN02982919_00220</name>
</gene>
<dbReference type="AlphaFoldDB" id="A0A1H9E796"/>
<dbReference type="Proteomes" id="UP000199766">
    <property type="component" value="Unassembled WGS sequence"/>
</dbReference>
<name>A0A1H9E796_9BURK</name>
<keyword evidence="2" id="KW-1185">Reference proteome</keyword>
<evidence type="ECO:0000313" key="1">
    <source>
        <dbReference type="EMBL" id="SEQ21624.1"/>
    </source>
</evidence>
<protein>
    <submittedName>
        <fullName evidence="1">Uncharacterized protein</fullName>
    </submittedName>
</protein>
<dbReference type="RefSeq" id="WP_091451439.1">
    <property type="nucleotide sequence ID" value="NZ_FOGD01000001.1"/>
</dbReference>
<evidence type="ECO:0000313" key="2">
    <source>
        <dbReference type="Proteomes" id="UP000199766"/>
    </source>
</evidence>
<organism evidence="1 2">
    <name type="scientific">Giesbergeria anulus</name>
    <dbReference type="NCBI Taxonomy" id="180197"/>
    <lineage>
        <taxon>Bacteria</taxon>
        <taxon>Pseudomonadati</taxon>
        <taxon>Pseudomonadota</taxon>
        <taxon>Betaproteobacteria</taxon>
        <taxon>Burkholderiales</taxon>
        <taxon>Comamonadaceae</taxon>
        <taxon>Giesbergeria</taxon>
    </lineage>
</organism>
<accession>A0A1H9E796</accession>
<sequence length="278" mass="32985">MGLIKREKVLILAKTHPSPSAQYMETSCIAGINEDGLMRRLYPVPFRMLGNNQQFKKWQWIEVQVEKAIGDHRAESHKIYIDSISCGDIISPKNEWKLRQIWIEKIPILKNFDILNMKVFNDGPSIGLLKPKEIIKLEITKSRNQDWTKEEKEKLVRSQMQGNFFSEFDATKQVRELQKIPFDFYYHYTYDSPEGEKSYKNKIVDWEAGALFWNCRASHGINWETPFRDKLESHFSEKRDLMFLMGNQHRFQDQWLIISLIYPPKQMPSETENQCLLF</sequence>
<dbReference type="EMBL" id="FOGD01000001">
    <property type="protein sequence ID" value="SEQ21624.1"/>
    <property type="molecule type" value="Genomic_DNA"/>
</dbReference>